<dbReference type="Proteomes" id="UP000007730">
    <property type="component" value="Chromosome"/>
</dbReference>
<dbReference type="OrthoDB" id="197113at2"/>
<sequence length="65" mass="7378">MFVTVNGERREIKATHVAELLNELDYQGTHVAVALNYDVVPRTRWSDTPLNDNDQIEILTPRQGG</sequence>
<gene>
    <name evidence="1" type="primary">thiS</name>
    <name evidence="1" type="ordered locus">OCA5_c10640</name>
</gene>
<organism evidence="1 2">
    <name type="scientific">Afipia carboxidovorans (strain ATCC 49405 / DSM 1227 / KCTC 32145 / OM5)</name>
    <name type="common">Oligotropha carboxidovorans</name>
    <dbReference type="NCBI Taxonomy" id="504832"/>
    <lineage>
        <taxon>Bacteria</taxon>
        <taxon>Pseudomonadati</taxon>
        <taxon>Pseudomonadota</taxon>
        <taxon>Alphaproteobacteria</taxon>
        <taxon>Hyphomicrobiales</taxon>
        <taxon>Nitrobacteraceae</taxon>
        <taxon>Afipia</taxon>
    </lineage>
</organism>
<name>B6JID1_AFIC5</name>
<dbReference type="RefSeq" id="WP_012564163.1">
    <property type="nucleotide sequence ID" value="NC_011386.1"/>
</dbReference>
<dbReference type="Gene3D" id="3.10.20.30">
    <property type="match status" value="1"/>
</dbReference>
<evidence type="ECO:0000313" key="2">
    <source>
        <dbReference type="Proteomes" id="UP000007730"/>
    </source>
</evidence>
<dbReference type="eggNOG" id="COG2104">
    <property type="taxonomic scope" value="Bacteria"/>
</dbReference>
<dbReference type="Pfam" id="PF02597">
    <property type="entry name" value="ThiS"/>
    <property type="match status" value="1"/>
</dbReference>
<dbReference type="KEGG" id="oca:OCAR_7029"/>
<dbReference type="EMBL" id="CP002826">
    <property type="protein sequence ID" value="AEI05783.1"/>
    <property type="molecule type" value="Genomic_DNA"/>
</dbReference>
<reference evidence="1 2" key="1">
    <citation type="journal article" date="2011" name="J. Bacteriol.">
        <title>Complete genome sequences of the chemolithoautotrophic Oligotropha carboxidovorans strains OM4 and OM5.</title>
        <authorList>
            <person name="Volland S."/>
            <person name="Rachinger M."/>
            <person name="Strittmatter A."/>
            <person name="Daniel R."/>
            <person name="Gottschalk G."/>
            <person name="Meyer O."/>
        </authorList>
    </citation>
    <scope>NUCLEOTIDE SEQUENCE [LARGE SCALE GENOMIC DNA]</scope>
    <source>
        <strain evidence="2">ATCC 49405 / DSM 1227 / KCTC 32145 / OM5</strain>
    </source>
</reference>
<dbReference type="SUPFAM" id="SSF54285">
    <property type="entry name" value="MoaD/ThiS"/>
    <property type="match status" value="1"/>
</dbReference>
<dbReference type="STRING" id="504832.OCA5_c10640"/>
<dbReference type="InterPro" id="IPR016155">
    <property type="entry name" value="Mopterin_synth/thiamin_S_b"/>
</dbReference>
<dbReference type="NCBIfam" id="TIGR01683">
    <property type="entry name" value="thiS"/>
    <property type="match status" value="1"/>
</dbReference>
<dbReference type="KEGG" id="ocg:OCA5_c10640"/>
<proteinExistence type="predicted"/>
<dbReference type="PANTHER" id="PTHR34472">
    <property type="entry name" value="SULFUR CARRIER PROTEIN THIS"/>
    <property type="match status" value="1"/>
</dbReference>
<dbReference type="PANTHER" id="PTHR34472:SF1">
    <property type="entry name" value="SULFUR CARRIER PROTEIN THIS"/>
    <property type="match status" value="1"/>
</dbReference>
<dbReference type="HOGENOM" id="CLU_174611_2_2_5"/>
<dbReference type="PATRIC" id="fig|504832.7.peg.1132"/>
<dbReference type="CDD" id="cd00565">
    <property type="entry name" value="Ubl_ThiS"/>
    <property type="match status" value="1"/>
</dbReference>
<dbReference type="InterPro" id="IPR012675">
    <property type="entry name" value="Beta-grasp_dom_sf"/>
</dbReference>
<accession>B6JID1</accession>
<protein>
    <submittedName>
        <fullName evidence="1">Thiamine-biosynthesis protein ThiS</fullName>
    </submittedName>
</protein>
<dbReference type="InterPro" id="IPR010035">
    <property type="entry name" value="Thi_S"/>
</dbReference>
<keyword evidence="2" id="KW-1185">Reference proteome</keyword>
<evidence type="ECO:0000313" key="1">
    <source>
        <dbReference type="EMBL" id="AEI05783.1"/>
    </source>
</evidence>
<dbReference type="AlphaFoldDB" id="B6JID1"/>
<dbReference type="InterPro" id="IPR003749">
    <property type="entry name" value="ThiS/MoaD-like"/>
</dbReference>